<comment type="caution">
    <text evidence="2">The sequence shown here is derived from an EMBL/GenBank/DDBJ whole genome shotgun (WGS) entry which is preliminary data.</text>
</comment>
<reference evidence="2 3" key="1">
    <citation type="submission" date="2024-06" db="EMBL/GenBank/DDBJ databases">
        <title>A chromosome-level genome assembly of beet webworm, Loxostege sticticalis.</title>
        <authorList>
            <person name="Zhang Y."/>
        </authorList>
    </citation>
    <scope>NUCLEOTIDE SEQUENCE [LARGE SCALE GENOMIC DNA]</scope>
    <source>
        <strain evidence="2">AQ028</strain>
        <tissue evidence="2">Male pupae</tissue>
    </source>
</reference>
<dbReference type="EMBL" id="JBEDNZ010000027">
    <property type="protein sequence ID" value="KAL0810150.1"/>
    <property type="molecule type" value="Genomic_DNA"/>
</dbReference>
<feature type="region of interest" description="Disordered" evidence="1">
    <location>
        <begin position="180"/>
        <end position="337"/>
    </location>
</feature>
<dbReference type="SUPFAM" id="SSF57850">
    <property type="entry name" value="RING/U-box"/>
    <property type="match status" value="1"/>
</dbReference>
<evidence type="ECO:0008006" key="4">
    <source>
        <dbReference type="Google" id="ProtNLM"/>
    </source>
</evidence>
<evidence type="ECO:0000313" key="2">
    <source>
        <dbReference type="EMBL" id="KAL0810150.1"/>
    </source>
</evidence>
<protein>
    <recommendedName>
        <fullName evidence="4">B box-type domain-containing protein</fullName>
    </recommendedName>
</protein>
<feature type="region of interest" description="Disordered" evidence="1">
    <location>
        <begin position="66"/>
        <end position="103"/>
    </location>
</feature>
<accession>A0ABD0S7V5</accession>
<feature type="compositionally biased region" description="Basic and acidic residues" evidence="1">
    <location>
        <begin position="201"/>
        <end position="210"/>
    </location>
</feature>
<gene>
    <name evidence="2" type="ORF">ABMA28_010942</name>
</gene>
<feature type="compositionally biased region" description="Low complexity" evidence="1">
    <location>
        <begin position="257"/>
        <end position="273"/>
    </location>
</feature>
<name>A0ABD0S7V5_LOXSC</name>
<sequence>MCPCECKTTNKYIFILYPCKTTYFLYLKWHKTTKMGDNLLGMIYDVSDSDSDVSDMIMLDMLSKLRDNSSDEESNESGEDASETDDHDDSSYSRASSAREDWHREPIPDPKCSVCSKDITGFVFVCVQCAVSTCSACDARGHHAAHYVLRVPSGRPEKELRAVVGQVRKAIVSAGLSLNTAQEQAKDSEETHDETNDEEIEFKHSIKVEVEEVEDPLGSSEYDEPYQPAAHQAGGSQVVPEPATVKPEPSDPTREQTQSPSSSASSRRQSTASVDTDDTQPPPKKRRVTDENSSQSETFPKQASKTDKQPDNTISTTDSIADSGSPTDVSRIRLKKQ</sequence>
<evidence type="ECO:0000313" key="3">
    <source>
        <dbReference type="Proteomes" id="UP001549921"/>
    </source>
</evidence>
<feature type="compositionally biased region" description="Acidic residues" evidence="1">
    <location>
        <begin position="190"/>
        <end position="200"/>
    </location>
</feature>
<feature type="compositionally biased region" description="Acidic residues" evidence="1">
    <location>
        <begin position="70"/>
        <end position="88"/>
    </location>
</feature>
<evidence type="ECO:0000256" key="1">
    <source>
        <dbReference type="SAM" id="MobiDB-lite"/>
    </source>
</evidence>
<feature type="compositionally biased region" description="Polar residues" evidence="1">
    <location>
        <begin position="291"/>
        <end position="303"/>
    </location>
</feature>
<organism evidence="2 3">
    <name type="scientific">Loxostege sticticalis</name>
    <name type="common">Beet webworm moth</name>
    <dbReference type="NCBI Taxonomy" id="481309"/>
    <lineage>
        <taxon>Eukaryota</taxon>
        <taxon>Metazoa</taxon>
        <taxon>Ecdysozoa</taxon>
        <taxon>Arthropoda</taxon>
        <taxon>Hexapoda</taxon>
        <taxon>Insecta</taxon>
        <taxon>Pterygota</taxon>
        <taxon>Neoptera</taxon>
        <taxon>Endopterygota</taxon>
        <taxon>Lepidoptera</taxon>
        <taxon>Glossata</taxon>
        <taxon>Ditrysia</taxon>
        <taxon>Pyraloidea</taxon>
        <taxon>Crambidae</taxon>
        <taxon>Pyraustinae</taxon>
        <taxon>Loxostege</taxon>
    </lineage>
</organism>
<dbReference type="Proteomes" id="UP001549921">
    <property type="component" value="Unassembled WGS sequence"/>
</dbReference>
<dbReference type="AlphaFoldDB" id="A0ABD0S7V5"/>
<proteinExistence type="predicted"/>
<feature type="compositionally biased region" description="Polar residues" evidence="1">
    <location>
        <begin position="311"/>
        <end position="328"/>
    </location>
</feature>